<dbReference type="Pfam" id="PF00403">
    <property type="entry name" value="HMA"/>
    <property type="match status" value="1"/>
</dbReference>
<dbReference type="CDD" id="cd00371">
    <property type="entry name" value="HMA"/>
    <property type="match status" value="1"/>
</dbReference>
<dbReference type="Proteomes" id="UP000178109">
    <property type="component" value="Unassembled WGS sequence"/>
</dbReference>
<protein>
    <recommendedName>
        <fullName evidence="2">HMA domain-containing protein</fullName>
    </recommendedName>
</protein>
<dbReference type="AlphaFoldDB" id="A0A1G2BRH4"/>
<dbReference type="InterPro" id="IPR036163">
    <property type="entry name" value="HMA_dom_sf"/>
</dbReference>
<keyword evidence="1" id="KW-0479">Metal-binding</keyword>
<dbReference type="InterPro" id="IPR006121">
    <property type="entry name" value="HMA_dom"/>
</dbReference>
<evidence type="ECO:0000313" key="3">
    <source>
        <dbReference type="EMBL" id="OGY91678.1"/>
    </source>
</evidence>
<dbReference type="InterPro" id="IPR017969">
    <property type="entry name" value="Heavy-metal-associated_CS"/>
</dbReference>
<dbReference type="EMBL" id="MHKO01000040">
    <property type="protein sequence ID" value="OGY91678.1"/>
    <property type="molecule type" value="Genomic_DNA"/>
</dbReference>
<dbReference type="STRING" id="1798553.A3H70_01410"/>
<evidence type="ECO:0000256" key="1">
    <source>
        <dbReference type="ARBA" id="ARBA00022723"/>
    </source>
</evidence>
<gene>
    <name evidence="3" type="ORF">A3H70_01410</name>
</gene>
<dbReference type="GO" id="GO:0046872">
    <property type="term" value="F:metal ion binding"/>
    <property type="evidence" value="ECO:0007669"/>
    <property type="project" value="UniProtKB-KW"/>
</dbReference>
<dbReference type="SUPFAM" id="SSF55008">
    <property type="entry name" value="HMA, heavy metal-associated domain"/>
    <property type="match status" value="1"/>
</dbReference>
<evidence type="ECO:0000259" key="2">
    <source>
        <dbReference type="PROSITE" id="PS50846"/>
    </source>
</evidence>
<organism evidence="3 4">
    <name type="scientific">Candidatus Komeilibacteria bacterium RIFCSPLOWO2_02_FULL_48_11</name>
    <dbReference type="NCBI Taxonomy" id="1798553"/>
    <lineage>
        <taxon>Bacteria</taxon>
        <taxon>Candidatus Komeiliibacteriota</taxon>
    </lineage>
</organism>
<reference evidence="3 4" key="1">
    <citation type="journal article" date="2016" name="Nat. Commun.">
        <title>Thousands of microbial genomes shed light on interconnected biogeochemical processes in an aquifer system.</title>
        <authorList>
            <person name="Anantharaman K."/>
            <person name="Brown C.T."/>
            <person name="Hug L.A."/>
            <person name="Sharon I."/>
            <person name="Castelle C.J."/>
            <person name="Probst A.J."/>
            <person name="Thomas B.C."/>
            <person name="Singh A."/>
            <person name="Wilkins M.J."/>
            <person name="Karaoz U."/>
            <person name="Brodie E.L."/>
            <person name="Williams K.H."/>
            <person name="Hubbard S.S."/>
            <person name="Banfield J.F."/>
        </authorList>
    </citation>
    <scope>NUCLEOTIDE SEQUENCE [LARGE SCALE GENOMIC DNA]</scope>
</reference>
<evidence type="ECO:0000313" key="4">
    <source>
        <dbReference type="Proteomes" id="UP000178109"/>
    </source>
</evidence>
<dbReference type="Gene3D" id="3.30.70.100">
    <property type="match status" value="1"/>
</dbReference>
<feature type="domain" description="HMA" evidence="2">
    <location>
        <begin position="3"/>
        <end position="68"/>
    </location>
</feature>
<name>A0A1G2BRH4_9BACT</name>
<comment type="caution">
    <text evidence="3">The sequence shown here is derived from an EMBL/GenBank/DDBJ whole genome shotgun (WGS) entry which is preliminary data.</text>
</comment>
<sequence length="72" mass="7816">MARTIKLRIKGMHCESCEKIITMELQEIPGVESAKINSQTGAGLVMVREEVSDAQIIAAVVKAGYQSRIVGQ</sequence>
<proteinExistence type="predicted"/>
<accession>A0A1G2BRH4</accession>
<dbReference type="PROSITE" id="PS01047">
    <property type="entry name" value="HMA_1"/>
    <property type="match status" value="1"/>
</dbReference>
<dbReference type="PROSITE" id="PS50846">
    <property type="entry name" value="HMA_2"/>
    <property type="match status" value="1"/>
</dbReference>